<dbReference type="AlphaFoldDB" id="A0AAV4M1X0"/>
<name>A0AAV4M1X0_BABCB</name>
<protein>
    <submittedName>
        <fullName evidence="1">Variant erythrocyte surface antigen-1 family protein</fullName>
    </submittedName>
</protein>
<comment type="caution">
    <text evidence="1">The sequence shown here is derived from an EMBL/GenBank/DDBJ whole genome shotgun (WGS) entry which is preliminary data.</text>
</comment>
<proteinExistence type="predicted"/>
<dbReference type="Proteomes" id="UP001497744">
    <property type="component" value="Unassembled WGS sequence"/>
</dbReference>
<evidence type="ECO:0000313" key="2">
    <source>
        <dbReference type="Proteomes" id="UP001497744"/>
    </source>
</evidence>
<accession>A0AAV4M1X0</accession>
<keyword evidence="2" id="KW-1185">Reference proteome</keyword>
<dbReference type="RefSeq" id="XP_067716868.1">
    <property type="nucleotide sequence ID" value="XM_067860767.1"/>
</dbReference>
<evidence type="ECO:0000313" key="1">
    <source>
        <dbReference type="EMBL" id="GIX64799.1"/>
    </source>
</evidence>
<organism evidence="1 2">
    <name type="scientific">Babesia caballi</name>
    <dbReference type="NCBI Taxonomy" id="5871"/>
    <lineage>
        <taxon>Eukaryota</taxon>
        <taxon>Sar</taxon>
        <taxon>Alveolata</taxon>
        <taxon>Apicomplexa</taxon>
        <taxon>Aconoidasida</taxon>
        <taxon>Piroplasmida</taxon>
        <taxon>Babesiidae</taxon>
        <taxon>Babesia</taxon>
    </lineage>
</organism>
<dbReference type="EMBL" id="BPLF01000003">
    <property type="protein sequence ID" value="GIX64799.1"/>
    <property type="molecule type" value="Genomic_DNA"/>
</dbReference>
<dbReference type="InterPro" id="IPR024751">
    <property type="entry name" value="VESA1"/>
</dbReference>
<gene>
    <name evidence="1" type="ORF">BcabD6B2_42340</name>
</gene>
<dbReference type="Pfam" id="PF12785">
    <property type="entry name" value="VESA1_N"/>
    <property type="match status" value="1"/>
</dbReference>
<dbReference type="GeneID" id="94196280"/>
<sequence length="356" mass="38509">MVLYSRMLTPLTDWPEDLKDVIGWFLRVTEMDQGGIGISNSDKLKEAVDKLQDFSTVTSSVGSFDITGLFNNVARALQHLIGYGGNNQLDGQGIGLSNSAGGYASSYKTDATWTWNNDSDPQSKICAHILLGSFPLLYFGLTYLLWQCSANHGWQNQIVGGNGNGSQLHDFMSYMGYNISQLKSDVNGEKIATLLGNEYDSIQDFKTLYNSASTMTYAEFLQKLHQKGAVARSVMDVPFYKLFAAASKYLQSKVKPSKIMELPQTKSEISKTLQGYSEAVKKLEGSNTQQLSKAYNTLLKQIQSVFHPDSPAPPSSSGAAAAGGVLGTAALGTTAALATNVGGITTTLKNLITIFK</sequence>
<reference evidence="1 2" key="1">
    <citation type="submission" date="2021-06" db="EMBL/GenBank/DDBJ databases">
        <title>Genome sequence of Babesia caballi.</title>
        <authorList>
            <person name="Yamagishi J."/>
            <person name="Kidaka T."/>
            <person name="Ochi A."/>
        </authorList>
    </citation>
    <scope>NUCLEOTIDE SEQUENCE [LARGE SCALE GENOMIC DNA]</scope>
    <source>
        <strain evidence="1">USDA-D6B2</strain>
    </source>
</reference>